<dbReference type="GO" id="GO:0005886">
    <property type="term" value="C:plasma membrane"/>
    <property type="evidence" value="ECO:0007669"/>
    <property type="project" value="UniProtKB-SubCell"/>
</dbReference>
<dbReference type="AlphaFoldDB" id="A0A4S4A4C5"/>
<dbReference type="OrthoDB" id="9770517at2"/>
<organism evidence="3 4">
    <name type="scientific">Flavobacterium supellecticarium</name>
    <dbReference type="NCBI Taxonomy" id="2565924"/>
    <lineage>
        <taxon>Bacteria</taxon>
        <taxon>Pseudomonadati</taxon>
        <taxon>Bacteroidota</taxon>
        <taxon>Flavobacteriia</taxon>
        <taxon>Flavobacteriales</taxon>
        <taxon>Flavobacteriaceae</taxon>
        <taxon>Flavobacterium</taxon>
    </lineage>
</organism>
<comment type="subcellular location">
    <subcellularLocation>
        <location evidence="2">Cell membrane</location>
        <topology evidence="2">Lipid-anchor</topology>
    </subcellularLocation>
</comment>
<sequence length="472" mass="52172">MTQSLIIKKLIPGFLLLLLVSSCVVAKKYKQPALDLPEKYRMELQLTADTIQLPWRTFFKDKQLITLIGNALQKNNEIAVALKSVEQLDLAFKQAKLEWLPTLELSGSVNRTWQSKNSMNGSLMGQFVSTPYIDDYMSGLRLNWEMDIWGKTSMMKAATRADYFAQRENVAALKTRIIVQVAQAYYNLLALDEQLKIATSNIELSDRTLQIMQLQYDAGQINSLAVQQAEAQKKTAEMVLPLAMQQIAVQENALSILCGAYPDSVARAESLQKALPEDLATTGIPAALLSRRPDVKAAEYAVIVANAKAGLANAAMYPSLSLVPQIGTNSMQFKDWFDLPGSVTKNIAANLTQPLFQKKMLRTAYKIALIEHEKAAIQFKQTVLQAVGEVSDAMARSKGASQRLVLAEEKGMALNKATNDAMKLYANGMANYLEVITAQNNALQNELETIAIHLEKYNAITDLYRALGGGVE</sequence>
<protein>
    <submittedName>
        <fullName evidence="3">TolC family protein</fullName>
    </submittedName>
</protein>
<name>A0A4S4A4C5_9FLAO</name>
<dbReference type="SUPFAM" id="SSF56954">
    <property type="entry name" value="Outer membrane efflux proteins (OEP)"/>
    <property type="match status" value="1"/>
</dbReference>
<keyword evidence="2" id="KW-0812">Transmembrane</keyword>
<dbReference type="NCBIfam" id="TIGR01845">
    <property type="entry name" value="outer_NodT"/>
    <property type="match status" value="1"/>
</dbReference>
<evidence type="ECO:0000256" key="2">
    <source>
        <dbReference type="RuleBase" id="RU362097"/>
    </source>
</evidence>
<dbReference type="EMBL" id="SSNZ01000001">
    <property type="protein sequence ID" value="THF53312.1"/>
    <property type="molecule type" value="Genomic_DNA"/>
</dbReference>
<comment type="caution">
    <text evidence="3">The sequence shown here is derived from an EMBL/GenBank/DDBJ whole genome shotgun (WGS) entry which is preliminary data.</text>
</comment>
<accession>A0A4S4A4C5</accession>
<dbReference type="Proteomes" id="UP000307507">
    <property type="component" value="Unassembled WGS sequence"/>
</dbReference>
<dbReference type="Gene3D" id="1.20.1600.10">
    <property type="entry name" value="Outer membrane efflux proteins (OEP)"/>
    <property type="match status" value="1"/>
</dbReference>
<keyword evidence="2" id="KW-0472">Membrane</keyword>
<reference evidence="3 4" key="1">
    <citation type="submission" date="2019-04" db="EMBL/GenBank/DDBJ databases">
        <title>Flavobacterium sp. nov. isolated from construction timber.</title>
        <authorList>
            <person name="Lin S.-Y."/>
            <person name="Chang C.-T."/>
            <person name="Young C.-C."/>
        </authorList>
    </citation>
    <scope>NUCLEOTIDE SEQUENCE [LARGE SCALE GENOMIC DNA]</scope>
    <source>
        <strain evidence="3 4">CC-CTC003</strain>
    </source>
</reference>
<dbReference type="Pfam" id="PF02321">
    <property type="entry name" value="OEP"/>
    <property type="match status" value="2"/>
</dbReference>
<keyword evidence="2" id="KW-1134">Transmembrane beta strand</keyword>
<dbReference type="GO" id="GO:0015562">
    <property type="term" value="F:efflux transmembrane transporter activity"/>
    <property type="evidence" value="ECO:0007669"/>
    <property type="project" value="InterPro"/>
</dbReference>
<comment type="similarity">
    <text evidence="1 2">Belongs to the outer membrane factor (OMF) (TC 1.B.17) family.</text>
</comment>
<keyword evidence="4" id="KW-1185">Reference proteome</keyword>
<keyword evidence="2" id="KW-0564">Palmitate</keyword>
<dbReference type="RefSeq" id="WP_136401835.1">
    <property type="nucleotide sequence ID" value="NZ_SSNZ01000001.1"/>
</dbReference>
<dbReference type="PANTHER" id="PTHR30203">
    <property type="entry name" value="OUTER MEMBRANE CATION EFFLUX PROTEIN"/>
    <property type="match status" value="1"/>
</dbReference>
<evidence type="ECO:0000313" key="3">
    <source>
        <dbReference type="EMBL" id="THF53312.1"/>
    </source>
</evidence>
<evidence type="ECO:0000313" key="4">
    <source>
        <dbReference type="Proteomes" id="UP000307507"/>
    </source>
</evidence>
<proteinExistence type="inferred from homology"/>
<dbReference type="InterPro" id="IPR010131">
    <property type="entry name" value="MdtP/NodT-like"/>
</dbReference>
<evidence type="ECO:0000256" key="1">
    <source>
        <dbReference type="ARBA" id="ARBA00007613"/>
    </source>
</evidence>
<dbReference type="Gene3D" id="2.20.200.10">
    <property type="entry name" value="Outer membrane efflux proteins (OEP)"/>
    <property type="match status" value="1"/>
</dbReference>
<dbReference type="InterPro" id="IPR003423">
    <property type="entry name" value="OMP_efflux"/>
</dbReference>
<gene>
    <name evidence="3" type="ORF">E6C50_03675</name>
</gene>
<keyword evidence="2" id="KW-0449">Lipoprotein</keyword>